<sequence length="413" mass="45297">MTVLIVGGGIGGLTLALMLHRKGIRSVVYEQAPQIREVGVGINVLPHAIKELAALDLLPALDAVALRTKELIYINRLGQKIWAEPRGLDGGFDYPQFSIHRGRLQKLVHDAVIERLGPDAVRTGLRLGGFFQDEGGVTAHFVDSRFGKSSETVRGEVLVGADGIHSVVRRYFYPEQGRPSWQGVLLWRGATEWPKFLTGRSMYIGGGMGAKLALYPIAPGSTPETRLTNWAIGIRVADPAATTPPVDSWSRTGRMDEVVPYAARFKVPGVDVEALVRATSTCWEYPMCDRDPLPRWSFGRVTLLGDAAHPMYPVGSNGAAQAILDARCLSDMLARSEHPMLALSLYEEDRLPKTAEIVRLNRTGGPERVIDEVERRAPSGFDYIEQVMSPAERDMIVKGYAGKAGFALTQVNR</sequence>
<dbReference type="GO" id="GO:0071949">
    <property type="term" value="F:FAD binding"/>
    <property type="evidence" value="ECO:0007669"/>
    <property type="project" value="InterPro"/>
</dbReference>
<dbReference type="SUPFAM" id="SSF54373">
    <property type="entry name" value="FAD-linked reductases, C-terminal domain"/>
    <property type="match status" value="1"/>
</dbReference>
<dbReference type="Proteomes" id="UP000048984">
    <property type="component" value="Unassembled WGS sequence"/>
</dbReference>
<evidence type="ECO:0000313" key="4">
    <source>
        <dbReference type="EMBL" id="KPL54329.1"/>
    </source>
</evidence>
<dbReference type="Gene3D" id="3.30.9.30">
    <property type="match status" value="1"/>
</dbReference>
<reference evidence="4 5" key="2">
    <citation type="submission" date="2015-10" db="EMBL/GenBank/DDBJ databases">
        <title>Draft Genome Sequence of Prosthecomicrobium hirschii ATCC 27832.</title>
        <authorList>
            <person name="Daniel J."/>
            <person name="Givan S.A."/>
            <person name="Brun Y.V."/>
            <person name="Brown P.J."/>
        </authorList>
    </citation>
    <scope>NUCLEOTIDE SEQUENCE [LARGE SCALE GENOMIC DNA]</scope>
    <source>
        <strain evidence="4 5">16</strain>
    </source>
</reference>
<dbReference type="PANTHER" id="PTHR13789:SF268">
    <property type="entry name" value="5-METHYLPHENAZINE-1-CARBOXYLATE 1-MONOOXYGENASE"/>
    <property type="match status" value="1"/>
</dbReference>
<evidence type="ECO:0000256" key="1">
    <source>
        <dbReference type="ARBA" id="ARBA00023002"/>
    </source>
</evidence>
<dbReference type="InterPro" id="IPR050493">
    <property type="entry name" value="FAD-dep_Monooxygenase_BioMet"/>
</dbReference>
<dbReference type="STRING" id="665126.ABB55_20695"/>
<dbReference type="GO" id="GO:0004497">
    <property type="term" value="F:monooxygenase activity"/>
    <property type="evidence" value="ECO:0007669"/>
    <property type="project" value="UniProtKB-KW"/>
</dbReference>
<evidence type="ECO:0000259" key="3">
    <source>
        <dbReference type="Pfam" id="PF01494"/>
    </source>
</evidence>
<comment type="caution">
    <text evidence="4">The sequence shown here is derived from an EMBL/GenBank/DDBJ whole genome shotgun (WGS) entry which is preliminary data.</text>
</comment>
<dbReference type="NCBIfam" id="NF005720">
    <property type="entry name" value="PRK07538.1"/>
    <property type="match status" value="1"/>
</dbReference>
<evidence type="ECO:0000313" key="5">
    <source>
        <dbReference type="Proteomes" id="UP000048984"/>
    </source>
</evidence>
<dbReference type="EMBL" id="LJYW01000001">
    <property type="protein sequence ID" value="KPL54329.1"/>
    <property type="molecule type" value="Genomic_DNA"/>
</dbReference>
<reference evidence="4 5" key="1">
    <citation type="submission" date="2015-09" db="EMBL/GenBank/DDBJ databases">
        <authorList>
            <consortium name="Swine Surveillance"/>
        </authorList>
    </citation>
    <scope>NUCLEOTIDE SEQUENCE [LARGE SCALE GENOMIC DNA]</scope>
    <source>
        <strain evidence="4 5">16</strain>
    </source>
</reference>
<dbReference type="InterPro" id="IPR036188">
    <property type="entry name" value="FAD/NAD-bd_sf"/>
</dbReference>
<proteinExistence type="predicted"/>
<dbReference type="InterPro" id="IPR002938">
    <property type="entry name" value="FAD-bd"/>
</dbReference>
<accession>A0A0N8GFH4</accession>
<keyword evidence="2 4" id="KW-0503">Monooxygenase</keyword>
<dbReference type="PRINTS" id="PR00420">
    <property type="entry name" value="RNGMNOXGNASE"/>
</dbReference>
<keyword evidence="1" id="KW-0560">Oxidoreductase</keyword>
<feature type="domain" description="FAD-binding" evidence="3">
    <location>
        <begin position="295"/>
        <end position="359"/>
    </location>
</feature>
<keyword evidence="5" id="KW-1185">Reference proteome</keyword>
<feature type="domain" description="FAD-binding" evidence="3">
    <location>
        <begin position="2"/>
        <end position="170"/>
    </location>
</feature>
<dbReference type="RefSeq" id="WP_054360497.1">
    <property type="nucleotide sequence ID" value="NZ_JAPCYQ010000001.1"/>
</dbReference>
<dbReference type="Pfam" id="PF01494">
    <property type="entry name" value="FAD_binding_3"/>
    <property type="match status" value="2"/>
</dbReference>
<name>A0A0N8GFH4_9HYPH</name>
<evidence type="ECO:0000256" key="2">
    <source>
        <dbReference type="ARBA" id="ARBA00023033"/>
    </source>
</evidence>
<organism evidence="4 5">
    <name type="scientific">Prosthecodimorpha hirschii</name>
    <dbReference type="NCBI Taxonomy" id="665126"/>
    <lineage>
        <taxon>Bacteria</taxon>
        <taxon>Pseudomonadati</taxon>
        <taxon>Pseudomonadota</taxon>
        <taxon>Alphaproteobacteria</taxon>
        <taxon>Hyphomicrobiales</taxon>
        <taxon>Ancalomicrobiaceae</taxon>
        <taxon>Prosthecodimorpha</taxon>
    </lineage>
</organism>
<dbReference type="PANTHER" id="PTHR13789">
    <property type="entry name" value="MONOOXYGENASE"/>
    <property type="match status" value="1"/>
</dbReference>
<dbReference type="SUPFAM" id="SSF51905">
    <property type="entry name" value="FAD/NAD(P)-binding domain"/>
    <property type="match status" value="1"/>
</dbReference>
<dbReference type="Gene3D" id="3.50.50.60">
    <property type="entry name" value="FAD/NAD(P)-binding domain"/>
    <property type="match status" value="1"/>
</dbReference>
<dbReference type="AlphaFoldDB" id="A0A0N8GFH4"/>
<gene>
    <name evidence="4" type="ORF">ABB55_20695</name>
</gene>
<protein>
    <submittedName>
        <fullName evidence="4">Salicylate 1-monooxygenase</fullName>
    </submittedName>
</protein>